<accession>A0A067E2M3</accession>
<name>A0A067E2M3_CITSI</name>
<keyword evidence="2" id="KW-1185">Reference proteome</keyword>
<sequence>MHLPECVLLFSDNHYYFVQLNCCIFQLSSLFSYSLFCSIEFFHFSAVFLIYPYVQRSDCLLESYKQVTMNGVSFCVRQVIMNGANFCVRQVIMNGANFCVPLKLLHFEPISATEPFQEFHVYTLKIIGYNQGSCYPAANI</sequence>
<evidence type="ECO:0000313" key="2">
    <source>
        <dbReference type="Proteomes" id="UP000027120"/>
    </source>
</evidence>
<reference evidence="1 2" key="1">
    <citation type="submission" date="2014-04" db="EMBL/GenBank/DDBJ databases">
        <authorList>
            <consortium name="International Citrus Genome Consortium"/>
            <person name="Gmitter F."/>
            <person name="Chen C."/>
            <person name="Farmerie W."/>
            <person name="Harkins T."/>
            <person name="Desany B."/>
            <person name="Mohiuddin M."/>
            <person name="Kodira C."/>
            <person name="Borodovsky M."/>
            <person name="Lomsadze A."/>
            <person name="Burns P."/>
            <person name="Jenkins J."/>
            <person name="Prochnik S."/>
            <person name="Shu S."/>
            <person name="Chapman J."/>
            <person name="Pitluck S."/>
            <person name="Schmutz J."/>
            <person name="Rokhsar D."/>
        </authorList>
    </citation>
    <scope>NUCLEOTIDE SEQUENCE</scope>
</reference>
<protein>
    <submittedName>
        <fullName evidence="1">Uncharacterized protein</fullName>
    </submittedName>
</protein>
<organism evidence="1 2">
    <name type="scientific">Citrus sinensis</name>
    <name type="common">Sweet orange</name>
    <name type="synonym">Citrus aurantium var. sinensis</name>
    <dbReference type="NCBI Taxonomy" id="2711"/>
    <lineage>
        <taxon>Eukaryota</taxon>
        <taxon>Viridiplantae</taxon>
        <taxon>Streptophyta</taxon>
        <taxon>Embryophyta</taxon>
        <taxon>Tracheophyta</taxon>
        <taxon>Spermatophyta</taxon>
        <taxon>Magnoliopsida</taxon>
        <taxon>eudicotyledons</taxon>
        <taxon>Gunneridae</taxon>
        <taxon>Pentapetalae</taxon>
        <taxon>rosids</taxon>
        <taxon>malvids</taxon>
        <taxon>Sapindales</taxon>
        <taxon>Rutaceae</taxon>
        <taxon>Aurantioideae</taxon>
        <taxon>Citrus</taxon>
    </lineage>
</organism>
<evidence type="ECO:0000313" key="1">
    <source>
        <dbReference type="EMBL" id="KDO49318.1"/>
    </source>
</evidence>
<gene>
    <name evidence="1" type="ORF">CISIN_1g032456mg</name>
</gene>
<proteinExistence type="predicted"/>
<dbReference type="Proteomes" id="UP000027120">
    <property type="component" value="Unassembled WGS sequence"/>
</dbReference>
<dbReference type="AlphaFoldDB" id="A0A067E2M3"/>
<dbReference type="EMBL" id="KK785114">
    <property type="protein sequence ID" value="KDO49318.1"/>
    <property type="molecule type" value="Genomic_DNA"/>
</dbReference>